<sequence length="829" mass="93715">MGHERREQVPHPLAGQTGEGAPFAPPNWIWKAGQRLSDMYFCSPEGRRVRSQIQLQDYLSSIPNPPPFSQFCWRVTPEGVEAFSKKQQQQAKESMDDKKSEDEGKSSSSPKRKRLEHKEDMMMSPNNNAKRMTRDSLKVHAIISSKPQVKEDVNPPIDAIEHPCNPSLDVQLSTVKPVDSVSPVAGKRRKKTEARLAGALKHSFQSILSSTSSYKWLYNGNDVCRQFLEEAERLKGKSAAEKIQLRQLLLKRELEAGNLAKYDTPVLRVFVSILRDEDPPSSLGKAELLSLCVNWHCKHKHYWCVLETGQLRHLLPPSTELVLPKLKLIGSGHLRGNQNGLLELGPAHVKEREVHQYSDVATGVNNPVTGNNTYVDDDVGYCTENKSEEEFTALSYFQNFKHEETGLPAHFDLNGTLEIGKDGELLPLNGARVDAHNTSTGGQADVHDWRLEDSAGQMIVEHRQAQLRNGLHDTVDFAKSTIQTDFPAALCDPASSICLCQTCINEPSFCRGCTCSFCKVAIWPDENWKVLECAACGHICHFLCAFNQQQAGVFKDSGVDGEWECPGCAHKSDLLPFWRKRVKSAVSYGQVEEIEKHLLLAVLTLKDSEREVYQHLQCKVMEAHRLVQQGSPNTALFDLLQVIQEELDRLADEEGTLTGEDAEWAREALEMGQDYNWHGEEQKILTLQKQAKVEYEEWERAEKEAETQRALLAEHVERADAEAKAHAQRATVLSLQAYKGHRRMQVIKLVQAKLGVTLEQVEQQRAEVQHLTNILQQLQHKVAYFEFQGRNEESALMFSKLLEQLMAQRELVQSAQSKLDYMLSLYNSR</sequence>
<dbReference type="Pfam" id="PF07227">
    <property type="entry name" value="PHD_Oberon"/>
    <property type="match status" value="1"/>
</dbReference>
<evidence type="ECO:0000313" key="13">
    <source>
        <dbReference type="Proteomes" id="UP001497444"/>
    </source>
</evidence>
<proteinExistence type="predicted"/>
<name>A0ABP0WHS3_9BRYO</name>
<evidence type="ECO:0000313" key="12">
    <source>
        <dbReference type="EMBL" id="CAK9266349.1"/>
    </source>
</evidence>
<feature type="region of interest" description="Disordered" evidence="10">
    <location>
        <begin position="82"/>
        <end position="129"/>
    </location>
</feature>
<feature type="region of interest" description="Disordered" evidence="10">
    <location>
        <begin position="1"/>
        <end position="26"/>
    </location>
</feature>
<dbReference type="Gene3D" id="3.30.890.10">
    <property type="entry name" value="Methyl-cpg-binding Protein 2, Chain A"/>
    <property type="match status" value="1"/>
</dbReference>
<keyword evidence="8" id="KW-0539">Nucleus</keyword>
<accession>A0ABP0WHS3</accession>
<dbReference type="Proteomes" id="UP001497444">
    <property type="component" value="Chromosome 18"/>
</dbReference>
<keyword evidence="6" id="KW-0238">DNA-binding</keyword>
<keyword evidence="5" id="KW-0805">Transcription regulation</keyword>
<dbReference type="PANTHER" id="PTHR33345">
    <property type="entry name" value="ADAPTER PROTEIN, PUTATIVE-RELATED"/>
    <property type="match status" value="1"/>
</dbReference>
<keyword evidence="9" id="KW-0175">Coiled coil</keyword>
<keyword evidence="7" id="KW-0804">Transcription</keyword>
<keyword evidence="2" id="KW-0479">Metal-binding</keyword>
<dbReference type="InterPro" id="IPR016177">
    <property type="entry name" value="DNA-bd_dom_sf"/>
</dbReference>
<comment type="subcellular location">
    <subcellularLocation>
        <location evidence="1">Nucleus</location>
    </subcellularLocation>
</comment>
<evidence type="ECO:0000256" key="7">
    <source>
        <dbReference type="ARBA" id="ARBA00023163"/>
    </source>
</evidence>
<evidence type="ECO:0000256" key="2">
    <source>
        <dbReference type="ARBA" id="ARBA00022723"/>
    </source>
</evidence>
<protein>
    <recommendedName>
        <fullName evidence="11">MBD domain-containing protein</fullName>
    </recommendedName>
</protein>
<evidence type="ECO:0000256" key="4">
    <source>
        <dbReference type="ARBA" id="ARBA00022833"/>
    </source>
</evidence>
<organism evidence="12 13">
    <name type="scientific">Sphagnum jensenii</name>
    <dbReference type="NCBI Taxonomy" id="128206"/>
    <lineage>
        <taxon>Eukaryota</taxon>
        <taxon>Viridiplantae</taxon>
        <taxon>Streptophyta</taxon>
        <taxon>Embryophyta</taxon>
        <taxon>Bryophyta</taxon>
        <taxon>Sphagnophytina</taxon>
        <taxon>Sphagnopsida</taxon>
        <taxon>Sphagnales</taxon>
        <taxon>Sphagnaceae</taxon>
        <taxon>Sphagnum</taxon>
    </lineage>
</organism>
<evidence type="ECO:0000256" key="9">
    <source>
        <dbReference type="SAM" id="Coils"/>
    </source>
</evidence>
<evidence type="ECO:0000256" key="3">
    <source>
        <dbReference type="ARBA" id="ARBA00022771"/>
    </source>
</evidence>
<evidence type="ECO:0000256" key="10">
    <source>
        <dbReference type="SAM" id="MobiDB-lite"/>
    </source>
</evidence>
<feature type="domain" description="MBD" evidence="11">
    <location>
        <begin position="14"/>
        <end position="78"/>
    </location>
</feature>
<evidence type="ECO:0000256" key="8">
    <source>
        <dbReference type="ARBA" id="ARBA00023242"/>
    </source>
</evidence>
<dbReference type="PANTHER" id="PTHR33345:SF6">
    <property type="entry name" value="OS03G0747200 PROTEIN"/>
    <property type="match status" value="1"/>
</dbReference>
<evidence type="ECO:0000256" key="1">
    <source>
        <dbReference type="ARBA" id="ARBA00004123"/>
    </source>
</evidence>
<keyword evidence="4" id="KW-0862">Zinc</keyword>
<reference evidence="12" key="1">
    <citation type="submission" date="2024-02" db="EMBL/GenBank/DDBJ databases">
        <authorList>
            <consortium name="ELIXIR-Norway"/>
            <consortium name="Elixir Norway"/>
        </authorList>
    </citation>
    <scope>NUCLEOTIDE SEQUENCE</scope>
</reference>
<gene>
    <name evidence="12" type="ORF">CSSPJE1EN1_LOCUS11827</name>
</gene>
<evidence type="ECO:0000256" key="6">
    <source>
        <dbReference type="ARBA" id="ARBA00023125"/>
    </source>
</evidence>
<dbReference type="SUPFAM" id="SSF54171">
    <property type="entry name" value="DNA-binding domain"/>
    <property type="match status" value="1"/>
</dbReference>
<keyword evidence="13" id="KW-1185">Reference proteome</keyword>
<dbReference type="InterPro" id="IPR001739">
    <property type="entry name" value="Methyl_CpG_DNA-bd"/>
</dbReference>
<feature type="compositionally biased region" description="Basic and acidic residues" evidence="10">
    <location>
        <begin position="93"/>
        <end position="105"/>
    </location>
</feature>
<keyword evidence="3" id="KW-0863">Zinc-finger</keyword>
<feature type="coiled-coil region" evidence="9">
    <location>
        <begin position="688"/>
        <end position="715"/>
    </location>
</feature>
<dbReference type="EMBL" id="OZ020113">
    <property type="protein sequence ID" value="CAK9266349.1"/>
    <property type="molecule type" value="Genomic_DNA"/>
</dbReference>
<evidence type="ECO:0000259" key="11">
    <source>
        <dbReference type="PROSITE" id="PS50982"/>
    </source>
</evidence>
<dbReference type="PROSITE" id="PS50982">
    <property type="entry name" value="MBD"/>
    <property type="match status" value="1"/>
</dbReference>
<dbReference type="InterPro" id="IPR032881">
    <property type="entry name" value="Oberon-like_PHD"/>
</dbReference>
<evidence type="ECO:0000256" key="5">
    <source>
        <dbReference type="ARBA" id="ARBA00023015"/>
    </source>
</evidence>